<keyword evidence="2" id="KW-1185">Reference proteome</keyword>
<evidence type="ECO:0000313" key="1">
    <source>
        <dbReference type="EMBL" id="KAH7915284.1"/>
    </source>
</evidence>
<name>A0ACB8AQ27_9AGAM</name>
<dbReference type="Proteomes" id="UP000790377">
    <property type="component" value="Unassembled WGS sequence"/>
</dbReference>
<dbReference type="EMBL" id="MU267602">
    <property type="protein sequence ID" value="KAH7915284.1"/>
    <property type="molecule type" value="Genomic_DNA"/>
</dbReference>
<organism evidence="1 2">
    <name type="scientific">Hygrophoropsis aurantiaca</name>
    <dbReference type="NCBI Taxonomy" id="72124"/>
    <lineage>
        <taxon>Eukaryota</taxon>
        <taxon>Fungi</taxon>
        <taxon>Dikarya</taxon>
        <taxon>Basidiomycota</taxon>
        <taxon>Agaricomycotina</taxon>
        <taxon>Agaricomycetes</taxon>
        <taxon>Agaricomycetidae</taxon>
        <taxon>Boletales</taxon>
        <taxon>Coniophorineae</taxon>
        <taxon>Hygrophoropsidaceae</taxon>
        <taxon>Hygrophoropsis</taxon>
    </lineage>
</organism>
<accession>A0ACB8AQ27</accession>
<evidence type="ECO:0000313" key="2">
    <source>
        <dbReference type="Proteomes" id="UP000790377"/>
    </source>
</evidence>
<gene>
    <name evidence="1" type="ORF">BJ138DRAFT_998204</name>
</gene>
<reference evidence="1" key="1">
    <citation type="journal article" date="2021" name="New Phytol.">
        <title>Evolutionary innovations through gain and loss of genes in the ectomycorrhizal Boletales.</title>
        <authorList>
            <person name="Wu G."/>
            <person name="Miyauchi S."/>
            <person name="Morin E."/>
            <person name="Kuo A."/>
            <person name="Drula E."/>
            <person name="Varga T."/>
            <person name="Kohler A."/>
            <person name="Feng B."/>
            <person name="Cao Y."/>
            <person name="Lipzen A."/>
            <person name="Daum C."/>
            <person name="Hundley H."/>
            <person name="Pangilinan J."/>
            <person name="Johnson J."/>
            <person name="Barry K."/>
            <person name="LaButti K."/>
            <person name="Ng V."/>
            <person name="Ahrendt S."/>
            <person name="Min B."/>
            <person name="Choi I.G."/>
            <person name="Park H."/>
            <person name="Plett J.M."/>
            <person name="Magnuson J."/>
            <person name="Spatafora J.W."/>
            <person name="Nagy L.G."/>
            <person name="Henrissat B."/>
            <person name="Grigoriev I.V."/>
            <person name="Yang Z.L."/>
            <person name="Xu J."/>
            <person name="Martin F.M."/>
        </authorList>
    </citation>
    <scope>NUCLEOTIDE SEQUENCE</scope>
    <source>
        <strain evidence="1">ATCC 28755</strain>
    </source>
</reference>
<proteinExistence type="predicted"/>
<comment type="caution">
    <text evidence="1">The sequence shown here is derived from an EMBL/GenBank/DDBJ whole genome shotgun (WGS) entry which is preliminary data.</text>
</comment>
<protein>
    <submittedName>
        <fullName evidence="1">Uncharacterized protein</fullName>
    </submittedName>
</protein>
<sequence length="81" mass="9482">MSRTAKATLVASFAVSSLIIWGVHYQQNKERSDMFQGVLRDDVRRKEKMRQREEAFIASSRKREMYERVQSVVPSNNTDET</sequence>